<proteinExistence type="predicted"/>
<dbReference type="GO" id="GO:0008270">
    <property type="term" value="F:zinc ion binding"/>
    <property type="evidence" value="ECO:0007669"/>
    <property type="project" value="UniProtKB-KW"/>
</dbReference>
<dbReference type="AlphaFoldDB" id="A0A6P6Y452"/>
<dbReference type="InterPro" id="IPR002857">
    <property type="entry name" value="Znf_CXXC"/>
</dbReference>
<gene>
    <name evidence="11" type="primary">LOC113794348</name>
</gene>
<dbReference type="Proteomes" id="UP000515146">
    <property type="component" value="Unplaced"/>
</dbReference>
<keyword evidence="5" id="KW-0862">Zinc</keyword>
<feature type="compositionally biased region" description="Low complexity" evidence="8">
    <location>
        <begin position="834"/>
        <end position="871"/>
    </location>
</feature>
<feature type="compositionally biased region" description="Polar residues" evidence="8">
    <location>
        <begin position="336"/>
        <end position="360"/>
    </location>
</feature>
<feature type="compositionally biased region" description="Basic residues" evidence="8">
    <location>
        <begin position="272"/>
        <end position="287"/>
    </location>
</feature>
<feature type="compositionally biased region" description="Low complexity" evidence="8">
    <location>
        <begin position="1067"/>
        <end position="1092"/>
    </location>
</feature>
<comment type="subcellular location">
    <subcellularLocation>
        <location evidence="1">Cytoplasm</location>
    </subcellularLocation>
</comment>
<dbReference type="PANTHER" id="PTHR13419">
    <property type="entry name" value="ZINC FINGER-CONTAINING"/>
    <property type="match status" value="1"/>
</dbReference>
<feature type="compositionally biased region" description="Low complexity" evidence="8">
    <location>
        <begin position="470"/>
        <end position="506"/>
    </location>
</feature>
<evidence type="ECO:0000256" key="1">
    <source>
        <dbReference type="ARBA" id="ARBA00004496"/>
    </source>
</evidence>
<feature type="compositionally biased region" description="Polar residues" evidence="8">
    <location>
        <begin position="142"/>
        <end position="162"/>
    </location>
</feature>
<dbReference type="InterPro" id="IPR040388">
    <property type="entry name" value="CXXC4/CXXC5"/>
</dbReference>
<feature type="region of interest" description="Disordered" evidence="8">
    <location>
        <begin position="1178"/>
        <end position="1199"/>
    </location>
</feature>
<dbReference type="GO" id="GO:0005737">
    <property type="term" value="C:cytoplasm"/>
    <property type="evidence" value="ECO:0007669"/>
    <property type="project" value="UniProtKB-SubCell"/>
</dbReference>
<feature type="region of interest" description="Disordered" evidence="8">
    <location>
        <begin position="547"/>
        <end position="607"/>
    </location>
</feature>
<keyword evidence="6" id="KW-0238">DNA-binding</keyword>
<dbReference type="InParanoid" id="A0A6P6Y452"/>
<feature type="compositionally biased region" description="Polar residues" evidence="8">
    <location>
        <begin position="693"/>
        <end position="733"/>
    </location>
</feature>
<feature type="compositionally biased region" description="Low complexity" evidence="8">
    <location>
        <begin position="632"/>
        <end position="650"/>
    </location>
</feature>
<protein>
    <submittedName>
        <fullName evidence="11">DNA N6-methyl adenine demethylase-like</fullName>
    </submittedName>
</protein>
<dbReference type="GO" id="GO:0008327">
    <property type="term" value="F:methyl-CpG binding"/>
    <property type="evidence" value="ECO:0007669"/>
    <property type="project" value="TreeGrafter"/>
</dbReference>
<keyword evidence="3" id="KW-0479">Metal-binding</keyword>
<feature type="compositionally biased region" description="Low complexity" evidence="8">
    <location>
        <begin position="216"/>
        <end position="226"/>
    </location>
</feature>
<feature type="compositionally biased region" description="Pro residues" evidence="8">
    <location>
        <begin position="189"/>
        <end position="215"/>
    </location>
</feature>
<feature type="compositionally biased region" description="Polar residues" evidence="8">
    <location>
        <begin position="677"/>
        <end position="686"/>
    </location>
</feature>
<feature type="compositionally biased region" description="Pro residues" evidence="8">
    <location>
        <begin position="1"/>
        <end position="11"/>
    </location>
</feature>
<feature type="region of interest" description="Disordered" evidence="8">
    <location>
        <begin position="1"/>
        <end position="317"/>
    </location>
</feature>
<keyword evidence="4 7" id="KW-0863">Zinc-finger</keyword>
<dbReference type="KEGG" id="dpte:113794348"/>
<evidence type="ECO:0000259" key="9">
    <source>
        <dbReference type="PROSITE" id="PS51058"/>
    </source>
</evidence>
<feature type="compositionally biased region" description="Polar residues" evidence="8">
    <location>
        <begin position="252"/>
        <end position="261"/>
    </location>
</feature>
<dbReference type="RefSeq" id="XP_027200268.1">
    <property type="nucleotide sequence ID" value="XM_027344467.1"/>
</dbReference>
<evidence type="ECO:0000256" key="6">
    <source>
        <dbReference type="ARBA" id="ARBA00023125"/>
    </source>
</evidence>
<accession>A0A6P6Y452</accession>
<feature type="compositionally biased region" description="Low complexity" evidence="8">
    <location>
        <begin position="21"/>
        <end position="40"/>
    </location>
</feature>
<evidence type="ECO:0000256" key="3">
    <source>
        <dbReference type="ARBA" id="ARBA00022723"/>
    </source>
</evidence>
<feature type="region of interest" description="Disordered" evidence="8">
    <location>
        <begin position="1053"/>
        <end position="1098"/>
    </location>
</feature>
<feature type="compositionally biased region" description="Low complexity" evidence="8">
    <location>
        <begin position="762"/>
        <end position="778"/>
    </location>
</feature>
<feature type="region of interest" description="Disordered" evidence="8">
    <location>
        <begin position="834"/>
        <end position="872"/>
    </location>
</feature>
<feature type="compositionally biased region" description="Polar residues" evidence="8">
    <location>
        <begin position="460"/>
        <end position="469"/>
    </location>
</feature>
<dbReference type="OMA" id="NCESLDC"/>
<feature type="compositionally biased region" description="Polar residues" evidence="8">
    <location>
        <begin position="748"/>
        <end position="761"/>
    </location>
</feature>
<evidence type="ECO:0000256" key="5">
    <source>
        <dbReference type="ARBA" id="ARBA00022833"/>
    </source>
</evidence>
<evidence type="ECO:0000313" key="10">
    <source>
        <dbReference type="Proteomes" id="UP000515146"/>
    </source>
</evidence>
<name>A0A6P6Y452_DERPT</name>
<dbReference type="GO" id="GO:0005634">
    <property type="term" value="C:nucleus"/>
    <property type="evidence" value="ECO:0007669"/>
    <property type="project" value="TreeGrafter"/>
</dbReference>
<feature type="region of interest" description="Disordered" evidence="8">
    <location>
        <begin position="336"/>
        <end position="388"/>
    </location>
</feature>
<feature type="compositionally biased region" description="Low complexity" evidence="8">
    <location>
        <begin position="432"/>
        <end position="459"/>
    </location>
</feature>
<evidence type="ECO:0000313" key="11">
    <source>
        <dbReference type="RefSeq" id="XP_027200268.1"/>
    </source>
</evidence>
<evidence type="ECO:0000256" key="2">
    <source>
        <dbReference type="ARBA" id="ARBA00022490"/>
    </source>
</evidence>
<feature type="compositionally biased region" description="Polar residues" evidence="8">
    <location>
        <begin position="779"/>
        <end position="804"/>
    </location>
</feature>
<evidence type="ECO:0000256" key="7">
    <source>
        <dbReference type="PROSITE-ProRule" id="PRU00509"/>
    </source>
</evidence>
<feature type="region of interest" description="Disordered" evidence="8">
    <location>
        <begin position="424"/>
        <end position="515"/>
    </location>
</feature>
<feature type="compositionally biased region" description="Low complexity" evidence="8">
    <location>
        <begin position="288"/>
        <end position="301"/>
    </location>
</feature>
<reference evidence="11" key="1">
    <citation type="submission" date="2025-08" db="UniProtKB">
        <authorList>
            <consortium name="RefSeq"/>
        </authorList>
    </citation>
    <scope>IDENTIFICATION</scope>
    <source>
        <strain evidence="11">Airmid</strain>
    </source>
</reference>
<sequence length="1199" mass="129119">MAVPHPIPPPNLEHYDLHRIPSSSTPSTTLNSSSSSYPLHSVHHTLPPSNQSGAMNYPPPQGSNNYYGGDGRGMMKIPQSQHQPYPSQPPPPLSHPNDYGTTTHYYAVGYGQPPPQSITSSHQHDPQHQQTPSSVLMHDQSRTSNAQDTKSPLPISSPNNQPNDRRTPGMMQPMQPPYGHHVYPGSSPMYPPPSSQMNSLPPPPYMTGPPPPHSPHSPSSSQLSNHHFGHHQPSSPSYEMAKKMRMNEPSLVPTTTGTSGDPTIVDGSAFHSHPHHQQLSHHPHHSPSPHQVPSGSRQQQQAPPPPPPHLQHYNGNPQQIAHSQMPIAQQAVTTATGIMRSDQQSSWDIANGSTISNKKTSVGGCSPTQQQSITDADKSSKKKRKRCGSCPGCLRKDNCGECGPCKSVRSHQICKMRKCDQLKTKKEKGGKSKQNQNNQNNNNKESTAAANNLPNLPTNQSTATITAKNSSPKSSQSSIASTAVSTTITTTTTTTSTTTGSVSPRTSMKRTKTNASGYVGSEQQFSNNQNNGNLSQQQYPSVQYETNNYGHHQQQPPPLQSPLSNGNPIIANNQSSASITPPQSIMNGTNDNYHHPQSQTPVGENSNRHKLMNNRLKTLIQNRQSQKDQNIGQQQPQPSTPTQLPGQQPPYSQFSNHPSPYPPPNTTPTIESHWIAQPNSQQQTGNPPAKSPKPSTSGRKTPVYSMQSPAAAATSSPIESNVTHSVDNSNAYNNPYYGSGNAPPPPSATLTDKSSPVNTSMPYNSSNQMNGNNQGNYPPTSNQQQPNASPSGTNIIEYPSPSSTHSMMNGMVGNSYGKTNPSVHSDLATLLKSNTTTPVPSYPTSSNEATTSTDHASSTITSTTSTNNNNNGGDHFLVNTTTTMNHHLSNSTTSMNTSTDITNSYNNTQYGMQINSRQSQTPTSTNQSNSPFFVNTNQSVMNTNNKKNETLITSTGVEQVVIASSTNMDVDHQQHHHLHPNQHQTPSIACGRTNNMIDLTMDPISSTQTISQHPSPYYSSLDSSSSPYQDSILYDTTSLSTTGKLLVTSTAALRSPVSAHSPHRLTPLGGQSYGGSPSPNSSSTSGSNLLPPVSTFMFPNNNNNRNEFDWWNQTNGMNHISSSSVTIRNGMIGGPNGNVNFDNMTTTSPLMTAKLVTSTTALCDPDLDFYGLLASNSNNNPNNDYSTTTSSLSSTTAAL</sequence>
<dbReference type="OrthoDB" id="8854879at2759"/>
<dbReference type="PROSITE" id="PS51058">
    <property type="entry name" value="ZF_CXXC"/>
    <property type="match status" value="1"/>
</dbReference>
<evidence type="ECO:0000256" key="4">
    <source>
        <dbReference type="ARBA" id="ARBA00022771"/>
    </source>
</evidence>
<keyword evidence="10" id="KW-1185">Reference proteome</keyword>
<feature type="compositionally biased region" description="Polar residues" evidence="8">
    <location>
        <begin position="570"/>
        <end position="605"/>
    </location>
</feature>
<organism evidence="10 11">
    <name type="scientific">Dermatophagoides pteronyssinus</name>
    <name type="common">European house dust mite</name>
    <dbReference type="NCBI Taxonomy" id="6956"/>
    <lineage>
        <taxon>Eukaryota</taxon>
        <taxon>Metazoa</taxon>
        <taxon>Ecdysozoa</taxon>
        <taxon>Arthropoda</taxon>
        <taxon>Chelicerata</taxon>
        <taxon>Arachnida</taxon>
        <taxon>Acari</taxon>
        <taxon>Acariformes</taxon>
        <taxon>Sarcoptiformes</taxon>
        <taxon>Astigmata</taxon>
        <taxon>Psoroptidia</taxon>
        <taxon>Analgoidea</taxon>
        <taxon>Pyroglyphidae</taxon>
        <taxon>Dermatophagoidinae</taxon>
        <taxon>Dermatophagoides</taxon>
    </lineage>
</organism>
<feature type="domain" description="CXXC-type" evidence="9">
    <location>
        <begin position="380"/>
        <end position="420"/>
    </location>
</feature>
<feature type="region of interest" description="Disordered" evidence="8">
    <location>
        <begin position="623"/>
        <end position="804"/>
    </location>
</feature>
<evidence type="ECO:0000256" key="8">
    <source>
        <dbReference type="SAM" id="MobiDB-lite"/>
    </source>
</evidence>
<dbReference type="PANTHER" id="PTHR13419:SF0">
    <property type="entry name" value="CXXC-TYPE DOMAIN-CONTAINING PROTEIN"/>
    <property type="match status" value="1"/>
</dbReference>
<keyword evidence="2" id="KW-0963">Cytoplasm</keyword>